<accession>A0AAW2L1W0</accession>
<dbReference type="PANTHER" id="PTHR33223:SF10">
    <property type="entry name" value="AMINOTRANSFERASE-LIKE PLANT MOBILE DOMAIN-CONTAINING PROTEIN"/>
    <property type="match status" value="1"/>
</dbReference>
<protein>
    <recommendedName>
        <fullName evidence="3">Retrotransposon gag domain-containing protein</fullName>
    </recommendedName>
</protein>
<organism evidence="2">
    <name type="scientific">Sesamum radiatum</name>
    <name type="common">Black benniseed</name>
    <dbReference type="NCBI Taxonomy" id="300843"/>
    <lineage>
        <taxon>Eukaryota</taxon>
        <taxon>Viridiplantae</taxon>
        <taxon>Streptophyta</taxon>
        <taxon>Embryophyta</taxon>
        <taxon>Tracheophyta</taxon>
        <taxon>Spermatophyta</taxon>
        <taxon>Magnoliopsida</taxon>
        <taxon>eudicotyledons</taxon>
        <taxon>Gunneridae</taxon>
        <taxon>Pentapetalae</taxon>
        <taxon>asterids</taxon>
        <taxon>lamiids</taxon>
        <taxon>Lamiales</taxon>
        <taxon>Pedaliaceae</taxon>
        <taxon>Sesamum</taxon>
    </lineage>
</organism>
<name>A0AAW2L1W0_SESRA</name>
<proteinExistence type="predicted"/>
<gene>
    <name evidence="2" type="ORF">Sradi_5723900</name>
</gene>
<evidence type="ECO:0008006" key="3">
    <source>
        <dbReference type="Google" id="ProtNLM"/>
    </source>
</evidence>
<feature type="compositionally biased region" description="Basic and acidic residues" evidence="1">
    <location>
        <begin position="187"/>
        <end position="200"/>
    </location>
</feature>
<feature type="region of interest" description="Disordered" evidence="1">
    <location>
        <begin position="167"/>
        <end position="208"/>
    </location>
</feature>
<dbReference type="PANTHER" id="PTHR33223">
    <property type="entry name" value="CCHC-TYPE DOMAIN-CONTAINING PROTEIN"/>
    <property type="match status" value="1"/>
</dbReference>
<evidence type="ECO:0000256" key="1">
    <source>
        <dbReference type="SAM" id="MobiDB-lite"/>
    </source>
</evidence>
<dbReference type="EMBL" id="JACGWJ010000026">
    <property type="protein sequence ID" value="KAL0313246.1"/>
    <property type="molecule type" value="Genomic_DNA"/>
</dbReference>
<dbReference type="AlphaFoldDB" id="A0AAW2L1W0"/>
<feature type="region of interest" description="Disordered" evidence="1">
    <location>
        <begin position="21"/>
        <end position="49"/>
    </location>
</feature>
<reference evidence="2" key="2">
    <citation type="journal article" date="2024" name="Plant">
        <title>Genomic evolution and insights into agronomic trait innovations of Sesamum species.</title>
        <authorList>
            <person name="Miao H."/>
            <person name="Wang L."/>
            <person name="Qu L."/>
            <person name="Liu H."/>
            <person name="Sun Y."/>
            <person name="Le M."/>
            <person name="Wang Q."/>
            <person name="Wei S."/>
            <person name="Zheng Y."/>
            <person name="Lin W."/>
            <person name="Duan Y."/>
            <person name="Cao H."/>
            <person name="Xiong S."/>
            <person name="Wang X."/>
            <person name="Wei L."/>
            <person name="Li C."/>
            <person name="Ma Q."/>
            <person name="Ju M."/>
            <person name="Zhao R."/>
            <person name="Li G."/>
            <person name="Mu C."/>
            <person name="Tian Q."/>
            <person name="Mei H."/>
            <person name="Zhang T."/>
            <person name="Gao T."/>
            <person name="Zhang H."/>
        </authorList>
    </citation>
    <scope>NUCLEOTIDE SEQUENCE</scope>
    <source>
        <strain evidence="2">G02</strain>
    </source>
</reference>
<comment type="caution">
    <text evidence="2">The sequence shown here is derived from an EMBL/GenBank/DDBJ whole genome shotgun (WGS) entry which is preliminary data.</text>
</comment>
<reference evidence="2" key="1">
    <citation type="submission" date="2020-06" db="EMBL/GenBank/DDBJ databases">
        <authorList>
            <person name="Li T."/>
            <person name="Hu X."/>
            <person name="Zhang T."/>
            <person name="Song X."/>
            <person name="Zhang H."/>
            <person name="Dai N."/>
            <person name="Sheng W."/>
            <person name="Hou X."/>
            <person name="Wei L."/>
        </authorList>
    </citation>
    <scope>NUCLEOTIDE SEQUENCE</scope>
    <source>
        <strain evidence="2">G02</strain>
        <tissue evidence="2">Leaf</tissue>
    </source>
</reference>
<evidence type="ECO:0000313" key="2">
    <source>
        <dbReference type="EMBL" id="KAL0313246.1"/>
    </source>
</evidence>
<sequence>MIEDASAQVASRAVAQYVAEHALPPQPSRQPGRGRRAGSAPENNERGRAGHPFATHILAEAIQPGIKIPNISEYDGTEDPQDHLDRFLAKADLLDISDAAYCKIFRTTLAGKAMVWFNQLLIRTIESFEQLSLRFLHYFAINKRSEDGLILVHRDSARAREPARLCAEDHNPIKKKSRRGGGYSRRHVSDNNQKERRHVPPPDVTQYTPLKAPHAEILAVAERQGIVRRPLRMREDPKRMRSSKYCQFHKDRGHSTEDCFHLKDEIEQLIQQGYLEEYIKSDNPPREGSMRPPR</sequence>